<evidence type="ECO:0000313" key="3">
    <source>
        <dbReference type="Proteomes" id="UP000006695"/>
    </source>
</evidence>
<accession>A5G4U0</accession>
<reference evidence="2 3" key="1">
    <citation type="submission" date="2007-05" db="EMBL/GenBank/DDBJ databases">
        <title>Complete sequence of Geobacter uraniireducens Rf4.</title>
        <authorList>
            <consortium name="US DOE Joint Genome Institute"/>
            <person name="Copeland A."/>
            <person name="Lucas S."/>
            <person name="Lapidus A."/>
            <person name="Barry K."/>
            <person name="Detter J.C."/>
            <person name="Glavina del Rio T."/>
            <person name="Hammon N."/>
            <person name="Israni S."/>
            <person name="Dalin E."/>
            <person name="Tice H."/>
            <person name="Pitluck S."/>
            <person name="Chertkov O."/>
            <person name="Brettin T."/>
            <person name="Bruce D."/>
            <person name="Han C."/>
            <person name="Schmutz J."/>
            <person name="Larimer F."/>
            <person name="Land M."/>
            <person name="Hauser L."/>
            <person name="Kyrpides N."/>
            <person name="Mikhailova N."/>
            <person name="Shelobolina E."/>
            <person name="Aklujkar M."/>
            <person name="Lovley D."/>
            <person name="Richardson P."/>
        </authorList>
    </citation>
    <scope>NUCLEOTIDE SEQUENCE [LARGE SCALE GENOMIC DNA]</scope>
    <source>
        <strain evidence="3">ATCC BAA-1134 / JCM 13001 / Rf4</strain>
    </source>
</reference>
<dbReference type="Pfam" id="PF03083">
    <property type="entry name" value="MtN3_slv"/>
    <property type="match status" value="1"/>
</dbReference>
<dbReference type="InterPro" id="IPR004316">
    <property type="entry name" value="SWEET_rpt"/>
</dbReference>
<evidence type="ECO:0000256" key="1">
    <source>
        <dbReference type="SAM" id="Phobius"/>
    </source>
</evidence>
<dbReference type="Proteomes" id="UP000006695">
    <property type="component" value="Chromosome"/>
</dbReference>
<evidence type="ECO:0008006" key="4">
    <source>
        <dbReference type="Google" id="ProtNLM"/>
    </source>
</evidence>
<dbReference type="KEGG" id="gur:Gura_2631"/>
<organism evidence="2 3">
    <name type="scientific">Geotalea uraniireducens (strain Rf4)</name>
    <name type="common">Geobacter uraniireducens</name>
    <dbReference type="NCBI Taxonomy" id="351605"/>
    <lineage>
        <taxon>Bacteria</taxon>
        <taxon>Pseudomonadati</taxon>
        <taxon>Thermodesulfobacteriota</taxon>
        <taxon>Desulfuromonadia</taxon>
        <taxon>Geobacterales</taxon>
        <taxon>Geobacteraceae</taxon>
        <taxon>Geotalea</taxon>
    </lineage>
</organism>
<keyword evidence="1" id="KW-0812">Transmembrane</keyword>
<feature type="transmembrane region" description="Helical" evidence="1">
    <location>
        <begin position="78"/>
        <end position="98"/>
    </location>
</feature>
<dbReference type="EMBL" id="CP000698">
    <property type="protein sequence ID" value="ABQ26808.1"/>
    <property type="molecule type" value="Genomic_DNA"/>
</dbReference>
<keyword evidence="1" id="KW-0472">Membrane</keyword>
<dbReference type="AlphaFoldDB" id="A5G4U0"/>
<dbReference type="PROSITE" id="PS51257">
    <property type="entry name" value="PROKAR_LIPOPROTEIN"/>
    <property type="match status" value="1"/>
</dbReference>
<feature type="transmembrane region" description="Helical" evidence="1">
    <location>
        <begin position="104"/>
        <end position="123"/>
    </location>
</feature>
<sequence>MTMLKRGSIDRTTRGVVLLSVIMLCGCKEFAVHDTSSLLIPRFQRSEVLGFVAGFGTTFAAMPDLIKMIKRRSSKGINPTMAGIMGVFQIVWIYYGLLIASRPVIVWNLAAVVINSMTVWAYFRFARIERNQAKE</sequence>
<keyword evidence="3" id="KW-1185">Reference proteome</keyword>
<dbReference type="STRING" id="351605.Gura_2631"/>
<dbReference type="GO" id="GO:0016020">
    <property type="term" value="C:membrane"/>
    <property type="evidence" value="ECO:0007669"/>
    <property type="project" value="InterPro"/>
</dbReference>
<protein>
    <recommendedName>
        <fullName evidence="4">MtN3 and saliva related transmembrane protein</fullName>
    </recommendedName>
</protein>
<dbReference type="Gene3D" id="1.20.1280.290">
    <property type="match status" value="1"/>
</dbReference>
<name>A5G4U0_GEOUR</name>
<proteinExistence type="predicted"/>
<gene>
    <name evidence="2" type="ordered locus">Gura_2631</name>
</gene>
<dbReference type="HOGENOM" id="CLU_1882796_0_0_7"/>
<evidence type="ECO:0000313" key="2">
    <source>
        <dbReference type="EMBL" id="ABQ26808.1"/>
    </source>
</evidence>
<keyword evidence="1" id="KW-1133">Transmembrane helix</keyword>